<evidence type="ECO:0000313" key="2">
    <source>
        <dbReference type="Proteomes" id="UP000887565"/>
    </source>
</evidence>
<feature type="signal peptide" evidence="1">
    <location>
        <begin position="1"/>
        <end position="21"/>
    </location>
</feature>
<protein>
    <submittedName>
        <fullName evidence="3">Uncharacterized protein</fullName>
    </submittedName>
</protein>
<keyword evidence="2" id="KW-1185">Reference proteome</keyword>
<evidence type="ECO:0000256" key="1">
    <source>
        <dbReference type="SAM" id="SignalP"/>
    </source>
</evidence>
<dbReference type="Proteomes" id="UP000887565">
    <property type="component" value="Unplaced"/>
</dbReference>
<evidence type="ECO:0000313" key="3">
    <source>
        <dbReference type="WBParaSite" id="nRc.2.0.1.t39608-RA"/>
    </source>
</evidence>
<name>A0A915KPF0_ROMCU</name>
<dbReference type="AlphaFoldDB" id="A0A915KPF0"/>
<accession>A0A915KPF0</accession>
<feature type="chain" id="PRO_5037632011" evidence="1">
    <location>
        <begin position="22"/>
        <end position="85"/>
    </location>
</feature>
<keyword evidence="1" id="KW-0732">Signal</keyword>
<proteinExistence type="predicted"/>
<reference evidence="3" key="1">
    <citation type="submission" date="2022-11" db="UniProtKB">
        <authorList>
            <consortium name="WormBaseParasite"/>
        </authorList>
    </citation>
    <scope>IDENTIFICATION</scope>
</reference>
<dbReference type="WBParaSite" id="nRc.2.0.1.t39608-RA">
    <property type="protein sequence ID" value="nRc.2.0.1.t39608-RA"/>
    <property type="gene ID" value="nRc.2.0.1.g39608"/>
</dbReference>
<organism evidence="2 3">
    <name type="scientific">Romanomermis culicivorax</name>
    <name type="common">Nematode worm</name>
    <dbReference type="NCBI Taxonomy" id="13658"/>
    <lineage>
        <taxon>Eukaryota</taxon>
        <taxon>Metazoa</taxon>
        <taxon>Ecdysozoa</taxon>
        <taxon>Nematoda</taxon>
        <taxon>Enoplea</taxon>
        <taxon>Dorylaimia</taxon>
        <taxon>Mermithida</taxon>
        <taxon>Mermithoidea</taxon>
        <taxon>Mermithidae</taxon>
        <taxon>Romanomermis</taxon>
    </lineage>
</organism>
<sequence>MAGFRARGLAITSILWVECCISPYNIPPPWSIWGPQEWSPLLEGFLGGTGAVPALANIEVGAALGYENDEKREFTINNQWNEPKS</sequence>